<sequence>MSANGTGYEKSCEFVDCSNGICQHDPIRFMKIMLQDSFCLHRLDVPCLMGLLQGAFLSLKIYLRNNSIDGIFQRSMKNIVSIFKEDLVFKGL</sequence>
<feature type="non-terminal residue" evidence="1">
    <location>
        <position position="92"/>
    </location>
</feature>
<name>A0A6N2B030_SOLCI</name>
<organism evidence="1">
    <name type="scientific">Solanum chilense</name>
    <name type="common">Tomato</name>
    <name type="synonym">Lycopersicon chilense</name>
    <dbReference type="NCBI Taxonomy" id="4083"/>
    <lineage>
        <taxon>Eukaryota</taxon>
        <taxon>Viridiplantae</taxon>
        <taxon>Streptophyta</taxon>
        <taxon>Embryophyta</taxon>
        <taxon>Tracheophyta</taxon>
        <taxon>Spermatophyta</taxon>
        <taxon>Magnoliopsida</taxon>
        <taxon>eudicotyledons</taxon>
        <taxon>Gunneridae</taxon>
        <taxon>Pentapetalae</taxon>
        <taxon>asterids</taxon>
        <taxon>lamiids</taxon>
        <taxon>Solanales</taxon>
        <taxon>Solanaceae</taxon>
        <taxon>Solanoideae</taxon>
        <taxon>Solaneae</taxon>
        <taxon>Solanum</taxon>
        <taxon>Solanum subgen. Lycopersicon</taxon>
    </lineage>
</organism>
<evidence type="ECO:0000313" key="1">
    <source>
        <dbReference type="EMBL" id="TMW86641.1"/>
    </source>
</evidence>
<dbReference type="EMBL" id="RXGB01006300">
    <property type="protein sequence ID" value="TMW86641.1"/>
    <property type="molecule type" value="Genomic_DNA"/>
</dbReference>
<dbReference type="AlphaFoldDB" id="A0A6N2B030"/>
<proteinExistence type="predicted"/>
<protein>
    <submittedName>
        <fullName evidence="1">Uncharacterized protein</fullName>
    </submittedName>
</protein>
<comment type="caution">
    <text evidence="1">The sequence shown here is derived from an EMBL/GenBank/DDBJ whole genome shotgun (WGS) entry which is preliminary data.</text>
</comment>
<accession>A0A6N2B030</accession>
<reference evidence="1" key="1">
    <citation type="submission" date="2019-05" db="EMBL/GenBank/DDBJ databases">
        <title>The de novo reference genome and transcriptome assemblies of the wild tomato species Solanum chilense.</title>
        <authorList>
            <person name="Stam R."/>
            <person name="Nosenko T."/>
            <person name="Hoerger A.C."/>
            <person name="Stephan W."/>
            <person name="Seidel M.A."/>
            <person name="Kuhn J.M.M."/>
            <person name="Haberer G."/>
            <person name="Tellier A."/>
        </authorList>
    </citation>
    <scope>NUCLEOTIDE SEQUENCE</scope>
    <source>
        <tissue evidence="1">Mature leaves</tissue>
    </source>
</reference>
<gene>
    <name evidence="1" type="ORF">EJD97_021078</name>
</gene>